<dbReference type="AlphaFoldDB" id="A0A8K1G2A6"/>
<proteinExistence type="predicted"/>
<dbReference type="OrthoDB" id="9398474at2759"/>
<dbReference type="InterPro" id="IPR008919">
    <property type="entry name" value="Retrov_capsid_N"/>
</dbReference>
<reference evidence="1" key="1">
    <citation type="submission" date="2019-04" db="EMBL/GenBank/DDBJ databases">
        <title>Genome assembly of Zosterops borbonicus 15179.</title>
        <authorList>
            <person name="Leroy T."/>
            <person name="Anselmetti Y."/>
            <person name="Tilak M.-K."/>
            <person name="Nabholz B."/>
        </authorList>
    </citation>
    <scope>NUCLEOTIDE SEQUENCE</scope>
    <source>
        <strain evidence="1">HGM_15179</strain>
        <tissue evidence="1">Muscle</tissue>
    </source>
</reference>
<evidence type="ECO:0000313" key="1">
    <source>
        <dbReference type="EMBL" id="TRZ10342.1"/>
    </source>
</evidence>
<comment type="caution">
    <text evidence="1">The sequence shown here is derived from an EMBL/GenBank/DDBJ whole genome shotgun (WGS) entry which is preliminary data.</text>
</comment>
<dbReference type="Gene3D" id="1.10.375.10">
    <property type="entry name" value="Human Immunodeficiency Virus Type 1 Capsid Protein"/>
    <property type="match status" value="1"/>
</dbReference>
<sequence length="175" mass="19289">MLPLCQVTVHPRDARRFWDQVKCKALQMGDWDIVDHLVGSGGGLPGFTGARGDMVSGAMDVDPSQMSVPAPVTSMELDQRDNVTLQGSIQAFPVVKSNPSSGQPDIYHIISWKAAMDLPDKVAKYGLGSSEVMQMIRVISVDVLAPYDIRHLAQVLFQPVQLEVFEAKWRQLAIE</sequence>
<name>A0A8K1G2A6_9PASS</name>
<organism evidence="1 2">
    <name type="scientific">Zosterops borbonicus</name>
    <dbReference type="NCBI Taxonomy" id="364589"/>
    <lineage>
        <taxon>Eukaryota</taxon>
        <taxon>Metazoa</taxon>
        <taxon>Chordata</taxon>
        <taxon>Craniata</taxon>
        <taxon>Vertebrata</taxon>
        <taxon>Euteleostomi</taxon>
        <taxon>Archelosauria</taxon>
        <taxon>Archosauria</taxon>
        <taxon>Dinosauria</taxon>
        <taxon>Saurischia</taxon>
        <taxon>Theropoda</taxon>
        <taxon>Coelurosauria</taxon>
        <taxon>Aves</taxon>
        <taxon>Neognathae</taxon>
        <taxon>Neoaves</taxon>
        <taxon>Telluraves</taxon>
        <taxon>Australaves</taxon>
        <taxon>Passeriformes</taxon>
        <taxon>Sylvioidea</taxon>
        <taxon>Zosteropidae</taxon>
        <taxon>Zosterops</taxon>
    </lineage>
</organism>
<accession>A0A8K1G2A6</accession>
<dbReference type="SUPFAM" id="SSF47943">
    <property type="entry name" value="Retrovirus capsid protein, N-terminal core domain"/>
    <property type="match status" value="1"/>
</dbReference>
<evidence type="ECO:0000313" key="2">
    <source>
        <dbReference type="Proteomes" id="UP000796761"/>
    </source>
</evidence>
<dbReference type="Proteomes" id="UP000796761">
    <property type="component" value="Unassembled WGS sequence"/>
</dbReference>
<gene>
    <name evidence="1" type="ORF">HGM15179_016762</name>
</gene>
<keyword evidence="2" id="KW-1185">Reference proteome</keyword>
<protein>
    <submittedName>
        <fullName evidence="1">Uncharacterized protein</fullName>
    </submittedName>
</protein>
<dbReference type="Pfam" id="PF00607">
    <property type="entry name" value="Gag_p24"/>
    <property type="match status" value="1"/>
</dbReference>
<dbReference type="EMBL" id="SWJQ01000880">
    <property type="protein sequence ID" value="TRZ10342.1"/>
    <property type="molecule type" value="Genomic_DNA"/>
</dbReference>
<dbReference type="GO" id="GO:0016032">
    <property type="term" value="P:viral process"/>
    <property type="evidence" value="ECO:0007669"/>
    <property type="project" value="InterPro"/>
</dbReference>